<sequence length="100" mass="11475">MLQIKNHISDISVLCTTHGVKHLYAFGSVLTDQFNTDSDVDLLVNFLPISVTEYADNYYHLKFSLEAILNRRVDLLEEKALKNPFFIKAIENQKQLLYGA</sequence>
<evidence type="ECO:0000259" key="10">
    <source>
        <dbReference type="Pfam" id="PF01909"/>
    </source>
</evidence>
<keyword evidence="2" id="KW-1277">Toxin-antitoxin system</keyword>
<dbReference type="GO" id="GO:0016779">
    <property type="term" value="F:nucleotidyltransferase activity"/>
    <property type="evidence" value="ECO:0007669"/>
    <property type="project" value="UniProtKB-KW"/>
</dbReference>
<feature type="domain" description="Polymerase nucleotidyl transferase" evidence="10">
    <location>
        <begin position="14"/>
        <end position="96"/>
    </location>
</feature>
<gene>
    <name evidence="11" type="ORF">SAMN05444410_107185</name>
</gene>
<evidence type="ECO:0000256" key="2">
    <source>
        <dbReference type="ARBA" id="ARBA00022649"/>
    </source>
</evidence>
<organism evidence="11 12">
    <name type="scientific">Hydrobacter penzbergensis</name>
    <dbReference type="NCBI Taxonomy" id="1235997"/>
    <lineage>
        <taxon>Bacteria</taxon>
        <taxon>Pseudomonadati</taxon>
        <taxon>Bacteroidota</taxon>
        <taxon>Chitinophagia</taxon>
        <taxon>Chitinophagales</taxon>
        <taxon>Chitinophagaceae</taxon>
        <taxon>Hydrobacter</taxon>
    </lineage>
</organism>
<keyword evidence="4" id="KW-0548">Nucleotidyltransferase</keyword>
<comment type="similarity">
    <text evidence="9">Belongs to the MntA antitoxin family.</text>
</comment>
<keyword evidence="7" id="KW-0067">ATP-binding</keyword>
<evidence type="ECO:0000313" key="12">
    <source>
        <dbReference type="Proteomes" id="UP000198711"/>
    </source>
</evidence>
<dbReference type="PANTHER" id="PTHR33571">
    <property type="entry name" value="SSL8005 PROTEIN"/>
    <property type="match status" value="1"/>
</dbReference>
<comment type="caution">
    <text evidence="11">The sequence shown here is derived from an EMBL/GenBank/DDBJ whole genome shotgun (WGS) entry which is preliminary data.</text>
</comment>
<dbReference type="GO" id="GO:0005524">
    <property type="term" value="F:ATP binding"/>
    <property type="evidence" value="ECO:0007669"/>
    <property type="project" value="UniProtKB-KW"/>
</dbReference>
<keyword evidence="6" id="KW-0547">Nucleotide-binding</keyword>
<accession>A0A8X8ICT8</accession>
<evidence type="ECO:0000256" key="4">
    <source>
        <dbReference type="ARBA" id="ARBA00022695"/>
    </source>
</evidence>
<proteinExistence type="inferred from homology"/>
<reference evidence="11 12" key="1">
    <citation type="submission" date="2016-10" db="EMBL/GenBank/DDBJ databases">
        <authorList>
            <person name="Varghese N."/>
            <person name="Submissions S."/>
        </authorList>
    </citation>
    <scope>NUCLEOTIDE SEQUENCE [LARGE SCALE GENOMIC DNA]</scope>
    <source>
        <strain evidence="11 12">DSM 25353</strain>
    </source>
</reference>
<dbReference type="CDD" id="cd05403">
    <property type="entry name" value="NT_KNTase_like"/>
    <property type="match status" value="1"/>
</dbReference>
<dbReference type="InterPro" id="IPR043519">
    <property type="entry name" value="NT_sf"/>
</dbReference>
<dbReference type="Gene3D" id="3.30.460.10">
    <property type="entry name" value="Beta Polymerase, domain 2"/>
    <property type="match status" value="1"/>
</dbReference>
<evidence type="ECO:0000256" key="1">
    <source>
        <dbReference type="ARBA" id="ARBA00001946"/>
    </source>
</evidence>
<evidence type="ECO:0000256" key="3">
    <source>
        <dbReference type="ARBA" id="ARBA00022679"/>
    </source>
</evidence>
<evidence type="ECO:0000256" key="8">
    <source>
        <dbReference type="ARBA" id="ARBA00022842"/>
    </source>
</evidence>
<keyword evidence="12" id="KW-1185">Reference proteome</keyword>
<dbReference type="SUPFAM" id="SSF81301">
    <property type="entry name" value="Nucleotidyltransferase"/>
    <property type="match status" value="1"/>
</dbReference>
<dbReference type="AlphaFoldDB" id="A0A8X8ICT8"/>
<dbReference type="RefSeq" id="WP_092723815.1">
    <property type="nucleotide sequence ID" value="NZ_FNNO01000007.1"/>
</dbReference>
<evidence type="ECO:0000256" key="7">
    <source>
        <dbReference type="ARBA" id="ARBA00022840"/>
    </source>
</evidence>
<name>A0A8X8ICT8_9BACT</name>
<dbReference type="EMBL" id="FNNO01000007">
    <property type="protein sequence ID" value="SDW97074.1"/>
    <property type="molecule type" value="Genomic_DNA"/>
</dbReference>
<protein>
    <recommendedName>
        <fullName evidence="10">Polymerase nucleotidyl transferase domain-containing protein</fullName>
    </recommendedName>
</protein>
<keyword evidence="8" id="KW-0460">Magnesium</keyword>
<evidence type="ECO:0000256" key="6">
    <source>
        <dbReference type="ARBA" id="ARBA00022741"/>
    </source>
</evidence>
<evidence type="ECO:0000256" key="5">
    <source>
        <dbReference type="ARBA" id="ARBA00022723"/>
    </source>
</evidence>
<keyword evidence="5" id="KW-0479">Metal-binding</keyword>
<dbReference type="Proteomes" id="UP000198711">
    <property type="component" value="Unassembled WGS sequence"/>
</dbReference>
<evidence type="ECO:0000313" key="11">
    <source>
        <dbReference type="EMBL" id="SDW97074.1"/>
    </source>
</evidence>
<dbReference type="InterPro" id="IPR052038">
    <property type="entry name" value="Type-VII_TA_antitoxin"/>
</dbReference>
<dbReference type="PANTHER" id="PTHR33571:SF12">
    <property type="entry name" value="BSL3053 PROTEIN"/>
    <property type="match status" value="1"/>
</dbReference>
<dbReference type="GO" id="GO:0046872">
    <property type="term" value="F:metal ion binding"/>
    <property type="evidence" value="ECO:0007669"/>
    <property type="project" value="UniProtKB-KW"/>
</dbReference>
<comment type="cofactor">
    <cofactor evidence="1">
        <name>Mg(2+)</name>
        <dbReference type="ChEBI" id="CHEBI:18420"/>
    </cofactor>
</comment>
<keyword evidence="3" id="KW-0808">Transferase</keyword>
<dbReference type="InterPro" id="IPR002934">
    <property type="entry name" value="Polymerase_NTP_transf_dom"/>
</dbReference>
<dbReference type="Pfam" id="PF01909">
    <property type="entry name" value="NTP_transf_2"/>
    <property type="match status" value="1"/>
</dbReference>
<evidence type="ECO:0000256" key="9">
    <source>
        <dbReference type="ARBA" id="ARBA00038276"/>
    </source>
</evidence>